<dbReference type="PROSITE" id="PS50931">
    <property type="entry name" value="HTH_LYSR"/>
    <property type="match status" value="1"/>
</dbReference>
<evidence type="ECO:0000313" key="6">
    <source>
        <dbReference type="EMBL" id="QSF54771.1"/>
    </source>
</evidence>
<evidence type="ECO:0000256" key="4">
    <source>
        <dbReference type="ARBA" id="ARBA00023163"/>
    </source>
</evidence>
<evidence type="ECO:0000256" key="1">
    <source>
        <dbReference type="ARBA" id="ARBA00009437"/>
    </source>
</evidence>
<keyword evidence="3" id="KW-0238">DNA-binding</keyword>
<accession>A0ABX7LTR3</accession>
<evidence type="ECO:0000259" key="5">
    <source>
        <dbReference type="PROSITE" id="PS50931"/>
    </source>
</evidence>
<dbReference type="RefSeq" id="WP_205682205.1">
    <property type="nucleotide sequence ID" value="NZ_CP070968.1"/>
</dbReference>
<keyword evidence="2" id="KW-0805">Transcription regulation</keyword>
<dbReference type="PANTHER" id="PTHR30537">
    <property type="entry name" value="HTH-TYPE TRANSCRIPTIONAL REGULATOR"/>
    <property type="match status" value="1"/>
</dbReference>
<dbReference type="Gene3D" id="3.40.190.290">
    <property type="match status" value="1"/>
</dbReference>
<keyword evidence="7" id="KW-1185">Reference proteome</keyword>
<dbReference type="SUPFAM" id="SSF53850">
    <property type="entry name" value="Periplasmic binding protein-like II"/>
    <property type="match status" value="1"/>
</dbReference>
<gene>
    <name evidence="6" type="ORF">JX001_02825</name>
</gene>
<dbReference type="Pfam" id="PF03466">
    <property type="entry name" value="LysR_substrate"/>
    <property type="match status" value="1"/>
</dbReference>
<comment type="similarity">
    <text evidence="1">Belongs to the LysR transcriptional regulatory family.</text>
</comment>
<dbReference type="InterPro" id="IPR036390">
    <property type="entry name" value="WH_DNA-bd_sf"/>
</dbReference>
<name>A0ABX7LTR3_9CAUL</name>
<dbReference type="Proteomes" id="UP000662957">
    <property type="component" value="Chromosome"/>
</dbReference>
<sequence length="304" mass="33548">MLDLGDLAVFAKVVETESFTQAGRLLGLPKSTISRRIVRLERHLGAQLLNRSTRSVKVTENGALFFDYCLRSMGVLQDGERALQSLQNEPQGVIRIVTPPVLSQSLLGPLFAEFLLTYPDVHMVNTVSDDGLTALRDACDLAITVGPLADSGLIATKLGETECGVFAAPSYVERMGAPQSYIELTRFDLLAHGLADRRQKWSLSRGREEVAIDFGPRFVSSDMQLLRQATIAGLGIARLPAFLCKHDLAEGRLVEILPDWRTPGLVFSAVFSDPRTVPARVRTLIDFLVERMRPRLSWDIQSSA</sequence>
<dbReference type="Gene3D" id="1.10.10.10">
    <property type="entry name" value="Winged helix-like DNA-binding domain superfamily/Winged helix DNA-binding domain"/>
    <property type="match status" value="1"/>
</dbReference>
<proteinExistence type="inferred from homology"/>
<evidence type="ECO:0000256" key="2">
    <source>
        <dbReference type="ARBA" id="ARBA00023015"/>
    </source>
</evidence>
<dbReference type="PANTHER" id="PTHR30537:SF31">
    <property type="entry name" value="TRANSCRIPTIONAL REGULATOR, LYSR FAMILY"/>
    <property type="match status" value="1"/>
</dbReference>
<reference evidence="6 7" key="1">
    <citation type="submission" date="2021-02" db="EMBL/GenBank/DDBJ databases">
        <title>Brevundimonas sp. CS1 genome sequence.</title>
        <authorList>
            <person name="Lee K."/>
            <person name="Choi Y.-J."/>
            <person name="Son H.-R."/>
        </authorList>
    </citation>
    <scope>NUCLEOTIDE SEQUENCE [LARGE SCALE GENOMIC DNA]</scope>
    <source>
        <strain evidence="6 7">CS1</strain>
    </source>
</reference>
<evidence type="ECO:0000313" key="7">
    <source>
        <dbReference type="Proteomes" id="UP000662957"/>
    </source>
</evidence>
<dbReference type="InterPro" id="IPR036388">
    <property type="entry name" value="WH-like_DNA-bd_sf"/>
</dbReference>
<feature type="domain" description="HTH lysR-type" evidence="5">
    <location>
        <begin position="2"/>
        <end position="59"/>
    </location>
</feature>
<dbReference type="SUPFAM" id="SSF46785">
    <property type="entry name" value="Winged helix' DNA-binding domain"/>
    <property type="match status" value="1"/>
</dbReference>
<dbReference type="InterPro" id="IPR058163">
    <property type="entry name" value="LysR-type_TF_proteobact-type"/>
</dbReference>
<dbReference type="InterPro" id="IPR000847">
    <property type="entry name" value="LysR_HTH_N"/>
</dbReference>
<dbReference type="InterPro" id="IPR005119">
    <property type="entry name" value="LysR_subst-bd"/>
</dbReference>
<keyword evidence="4" id="KW-0804">Transcription</keyword>
<dbReference type="CDD" id="cd08422">
    <property type="entry name" value="PBP2_CrgA_like"/>
    <property type="match status" value="1"/>
</dbReference>
<evidence type="ECO:0000256" key="3">
    <source>
        <dbReference type="ARBA" id="ARBA00023125"/>
    </source>
</evidence>
<dbReference type="Pfam" id="PF00126">
    <property type="entry name" value="HTH_1"/>
    <property type="match status" value="1"/>
</dbReference>
<organism evidence="6 7">
    <name type="scientific">Brevundimonas fontaquae</name>
    <dbReference type="NCBI Taxonomy" id="2813778"/>
    <lineage>
        <taxon>Bacteria</taxon>
        <taxon>Pseudomonadati</taxon>
        <taxon>Pseudomonadota</taxon>
        <taxon>Alphaproteobacteria</taxon>
        <taxon>Caulobacterales</taxon>
        <taxon>Caulobacteraceae</taxon>
        <taxon>Brevundimonas</taxon>
    </lineage>
</organism>
<dbReference type="EMBL" id="CP070968">
    <property type="protein sequence ID" value="QSF54771.1"/>
    <property type="molecule type" value="Genomic_DNA"/>
</dbReference>
<protein>
    <submittedName>
        <fullName evidence="6">LysR family transcriptional regulator</fullName>
    </submittedName>
</protein>